<dbReference type="RefSeq" id="WP_102938700.1">
    <property type="nucleotide sequence ID" value="NZ_NJHS01000037.1"/>
</dbReference>
<dbReference type="Proteomes" id="UP000236284">
    <property type="component" value="Unassembled WGS sequence"/>
</dbReference>
<gene>
    <name evidence="2" type="ORF">CEP15_07820</name>
</gene>
<feature type="compositionally biased region" description="Low complexity" evidence="1">
    <location>
        <begin position="42"/>
        <end position="51"/>
    </location>
</feature>
<comment type="caution">
    <text evidence="2">The sequence shown here is derived from an EMBL/GenBank/DDBJ whole genome shotgun (WGS) entry which is preliminary data.</text>
</comment>
<feature type="region of interest" description="Disordered" evidence="1">
    <location>
        <begin position="24"/>
        <end position="80"/>
    </location>
</feature>
<organism evidence="2 3">
    <name type="scientific">Cylindrospermopsis raciborskii C07</name>
    <dbReference type="NCBI Taxonomy" id="2014886"/>
    <lineage>
        <taxon>Bacteria</taxon>
        <taxon>Bacillati</taxon>
        <taxon>Cyanobacteriota</taxon>
        <taxon>Cyanophyceae</taxon>
        <taxon>Nostocales</taxon>
        <taxon>Aphanizomenonaceae</taxon>
        <taxon>Cylindrospermopsis</taxon>
    </lineage>
</organism>
<dbReference type="EMBL" id="NJHS01000037">
    <property type="protein sequence ID" value="PNJ98974.1"/>
    <property type="molecule type" value="Genomic_DNA"/>
</dbReference>
<accession>A0ABX4WQD7</accession>
<keyword evidence="3" id="KW-1185">Reference proteome</keyword>
<feature type="compositionally biased region" description="Basic and acidic residues" evidence="1">
    <location>
        <begin position="25"/>
        <end position="35"/>
    </location>
</feature>
<evidence type="ECO:0008006" key="4">
    <source>
        <dbReference type="Google" id="ProtNLM"/>
    </source>
</evidence>
<protein>
    <recommendedName>
        <fullName evidence="4">Transposase</fullName>
    </recommendedName>
</protein>
<name>A0ABX4WQD7_9CYAN</name>
<evidence type="ECO:0000313" key="2">
    <source>
        <dbReference type="EMBL" id="PNJ98974.1"/>
    </source>
</evidence>
<reference evidence="2 3" key="1">
    <citation type="submission" date="2017-06" db="EMBL/GenBank/DDBJ databases">
        <title>Genome variation in co-occurring toxic Cylindrospermopsis raciborskii strains determines phenotypic plasticity.</title>
        <authorList>
            <person name="Willis A."/>
            <person name="Woodhouse J."/>
            <person name="Ongley S."/>
            <person name="Jex A."/>
            <person name="Burford M."/>
            <person name="Neilan B."/>
        </authorList>
    </citation>
    <scope>NUCLEOTIDE SEQUENCE [LARGE SCALE GENOMIC DNA]</scope>
    <source>
        <strain evidence="2 3">C07</strain>
    </source>
</reference>
<evidence type="ECO:0000256" key="1">
    <source>
        <dbReference type="SAM" id="MobiDB-lite"/>
    </source>
</evidence>
<feature type="compositionally biased region" description="Polar residues" evidence="1">
    <location>
        <begin position="69"/>
        <end position="80"/>
    </location>
</feature>
<evidence type="ECO:0000313" key="3">
    <source>
        <dbReference type="Proteomes" id="UP000236284"/>
    </source>
</evidence>
<proteinExistence type="predicted"/>
<sequence>MWQRMINALTKWLTKIKNLLFKNKPPAEKKERPKVSEYTATKGPESSSEPPSSKPPNKKKVRDPFANARGQNILLQQSRL</sequence>